<protein>
    <submittedName>
        <fullName evidence="1">Uncharacterized protein</fullName>
    </submittedName>
</protein>
<dbReference type="EMBL" id="MK552140">
    <property type="protein sequence ID" value="QBX06475.1"/>
    <property type="molecule type" value="Genomic_DNA"/>
</dbReference>
<keyword evidence="2" id="KW-1185">Reference proteome</keyword>
<accession>A0A4D5ZBV5</accession>
<dbReference type="Proteomes" id="UP000296455">
    <property type="component" value="Segment"/>
</dbReference>
<name>A0A4D5ZBV5_9CAUD</name>
<proteinExistence type="predicted"/>
<gene>
    <name evidence="1" type="ORF">BcepSaruman_062</name>
</gene>
<organism evidence="1 2">
    <name type="scientific">Burkholderia phage BcepSaruman</name>
    <dbReference type="NCBI Taxonomy" id="2530032"/>
    <lineage>
        <taxon>Viruses</taxon>
        <taxon>Duplodnaviria</taxon>
        <taxon>Heunggongvirae</taxon>
        <taxon>Uroviricota</taxon>
        <taxon>Caudoviricetes</taxon>
        <taxon>Sarumanvirus</taxon>
        <taxon>Sarumanvirus bcepsaruman</taxon>
    </lineage>
</organism>
<sequence length="98" mass="11481">MENEVKFADDTINEFEFYAWVRGSGCMLVDSIRDQLERLDVDKFALSDALSCNQRRDQDLIGFYIGWGREYPEAWAAWLADCRRQYMGVCRLVRGLKS</sequence>
<reference evidence="1 2" key="1">
    <citation type="submission" date="2019-02" db="EMBL/GenBank/DDBJ databases">
        <title>Complete genome sequence of Burkholderia cenocepacia phage BcepSaruman.</title>
        <authorList>
            <person name="Park K."/>
            <person name="Liu M."/>
            <person name="Gill J."/>
        </authorList>
    </citation>
    <scope>NUCLEOTIDE SEQUENCE [LARGE SCALE GENOMIC DNA]</scope>
</reference>
<evidence type="ECO:0000313" key="2">
    <source>
        <dbReference type="Proteomes" id="UP000296455"/>
    </source>
</evidence>
<evidence type="ECO:0000313" key="1">
    <source>
        <dbReference type="EMBL" id="QBX06475.1"/>
    </source>
</evidence>